<dbReference type="SUPFAM" id="SSF53448">
    <property type="entry name" value="Nucleotide-diphospho-sugar transferases"/>
    <property type="match status" value="1"/>
</dbReference>
<evidence type="ECO:0000313" key="2">
    <source>
        <dbReference type="Proteomes" id="UP001165679"/>
    </source>
</evidence>
<comment type="caution">
    <text evidence="1">The sequence shown here is derived from an EMBL/GenBank/DDBJ whole genome shotgun (WGS) entry which is preliminary data.</text>
</comment>
<dbReference type="RefSeq" id="WP_264712492.1">
    <property type="nucleotide sequence ID" value="NZ_JAPDNT010000002.1"/>
</dbReference>
<accession>A0AA41YP13</accession>
<dbReference type="Proteomes" id="UP001165679">
    <property type="component" value="Unassembled WGS sequence"/>
</dbReference>
<evidence type="ECO:0000313" key="1">
    <source>
        <dbReference type="EMBL" id="MCW3473875.1"/>
    </source>
</evidence>
<reference evidence="1" key="2">
    <citation type="submission" date="2022-10" db="EMBL/GenBank/DDBJ databases">
        <authorList>
            <person name="Trinh H.N."/>
        </authorList>
    </citation>
    <scope>NUCLEOTIDE SEQUENCE</scope>
    <source>
        <strain evidence="1">RN2-1</strain>
    </source>
</reference>
<organism evidence="1 2">
    <name type="scientific">Limobrevibacterium gyesilva</name>
    <dbReference type="NCBI Taxonomy" id="2991712"/>
    <lineage>
        <taxon>Bacteria</taxon>
        <taxon>Pseudomonadati</taxon>
        <taxon>Pseudomonadota</taxon>
        <taxon>Alphaproteobacteria</taxon>
        <taxon>Acetobacterales</taxon>
        <taxon>Acetobacteraceae</taxon>
        <taxon>Limobrevibacterium</taxon>
    </lineage>
</organism>
<evidence type="ECO:0008006" key="3">
    <source>
        <dbReference type="Google" id="ProtNLM"/>
    </source>
</evidence>
<name>A0AA41YP13_9PROT</name>
<protein>
    <recommendedName>
        <fullName evidence="3">Glycosyl transferase</fullName>
    </recommendedName>
</protein>
<dbReference type="AlphaFoldDB" id="A0AA41YP13"/>
<dbReference type="EMBL" id="JAPDNT010000002">
    <property type="protein sequence ID" value="MCW3473875.1"/>
    <property type="molecule type" value="Genomic_DNA"/>
</dbReference>
<reference evidence="1" key="1">
    <citation type="submission" date="2022-09" db="EMBL/GenBank/DDBJ databases">
        <title>Rhodovastum sp. nov. RN2-1 isolated from soil in Seongnam, South Korea.</title>
        <authorList>
            <person name="Le N.T."/>
        </authorList>
    </citation>
    <scope>NUCLEOTIDE SEQUENCE</scope>
    <source>
        <strain evidence="1">RN2-1</strain>
    </source>
</reference>
<proteinExistence type="predicted"/>
<keyword evidence="2" id="KW-1185">Reference proteome</keyword>
<dbReference type="InterPro" id="IPR029044">
    <property type="entry name" value="Nucleotide-diphossugar_trans"/>
</dbReference>
<sequence length="347" mass="38413">MAGTVCFTSFTFGYLSRARVLAQTLRAAHPDWTLWALVVDEPPPDLDLHAALAPFDAVMRADALDIPRFRAWMFKHDLVEACTAVKGAMLEMLLRRGADKVVYLDPDIAVFHPLSGIERRLDDASIVLTPHQLAANDGLPAMADNELTSLKYGTYNLGFVAVRNDDNGRAFAAWWSAVTRQACYDDVEAGLFTDQKYCDLVPGLFDGVHVERDPGCNVASWNLSRRSLAFGADGALLVNGAALKFYHFTKIGGVGDTMTERYGRDNVEVYEVVNWYKRAVAANGFIAAAEWPWRYGRFASGAPVPRPVRLLWRARPDLQAAFDDPFAVTGDCLHAWLQREMPALLAG</sequence>
<gene>
    <name evidence="1" type="ORF">OL599_04730</name>
</gene>
<dbReference type="Gene3D" id="3.90.550.10">
    <property type="entry name" value="Spore Coat Polysaccharide Biosynthesis Protein SpsA, Chain A"/>
    <property type="match status" value="1"/>
</dbReference>